<evidence type="ECO:0000313" key="2">
    <source>
        <dbReference type="Proteomes" id="UP000590511"/>
    </source>
</evidence>
<gene>
    <name evidence="1" type="ORF">BJ964_001264</name>
</gene>
<proteinExistence type="predicted"/>
<name>A0A7W7HAQ7_9ACTN</name>
<sequence length="35" mass="3782">MFMPLFMLFSDPDGLKFVDLGDAGRAIFGAGANLF</sequence>
<organism evidence="1 2">
    <name type="scientific">Actinoplanes lobatus</name>
    <dbReference type="NCBI Taxonomy" id="113568"/>
    <lineage>
        <taxon>Bacteria</taxon>
        <taxon>Bacillati</taxon>
        <taxon>Actinomycetota</taxon>
        <taxon>Actinomycetes</taxon>
        <taxon>Micromonosporales</taxon>
        <taxon>Micromonosporaceae</taxon>
        <taxon>Actinoplanes</taxon>
    </lineage>
</organism>
<protein>
    <submittedName>
        <fullName evidence="1">Uncharacterized protein</fullName>
    </submittedName>
</protein>
<dbReference type="Proteomes" id="UP000590511">
    <property type="component" value="Unassembled WGS sequence"/>
</dbReference>
<dbReference type="AlphaFoldDB" id="A0A7W7HAQ7"/>
<dbReference type="EMBL" id="JACHNC010000001">
    <property type="protein sequence ID" value="MBB4747103.1"/>
    <property type="molecule type" value="Genomic_DNA"/>
</dbReference>
<reference evidence="1 2" key="1">
    <citation type="submission" date="2020-08" db="EMBL/GenBank/DDBJ databases">
        <title>Sequencing the genomes of 1000 actinobacteria strains.</title>
        <authorList>
            <person name="Klenk H.-P."/>
        </authorList>
    </citation>
    <scope>NUCLEOTIDE SEQUENCE [LARGE SCALE GENOMIC DNA]</scope>
    <source>
        <strain evidence="1 2">DSM 43150</strain>
    </source>
</reference>
<comment type="caution">
    <text evidence="1">The sequence shown here is derived from an EMBL/GenBank/DDBJ whole genome shotgun (WGS) entry which is preliminary data.</text>
</comment>
<accession>A0A7W7HAQ7</accession>
<evidence type="ECO:0000313" key="1">
    <source>
        <dbReference type="EMBL" id="MBB4747103.1"/>
    </source>
</evidence>